<evidence type="ECO:0000256" key="8">
    <source>
        <dbReference type="ARBA" id="ARBA00022840"/>
    </source>
</evidence>
<evidence type="ECO:0000256" key="9">
    <source>
        <dbReference type="ARBA" id="ARBA00022932"/>
    </source>
</evidence>
<dbReference type="GO" id="GO:0006261">
    <property type="term" value="P:DNA-templated DNA replication"/>
    <property type="evidence" value="ECO:0007669"/>
    <property type="project" value="TreeGrafter"/>
</dbReference>
<dbReference type="SUPFAM" id="SSF48019">
    <property type="entry name" value="post-AAA+ oligomerization domain-like"/>
    <property type="match status" value="1"/>
</dbReference>
<dbReference type="InterPro" id="IPR022107">
    <property type="entry name" value="DNA_pol_III_gamma/tau_C"/>
</dbReference>
<comment type="catalytic activity">
    <reaction evidence="10 11">
        <text>DNA(n) + a 2'-deoxyribonucleoside 5'-triphosphate = DNA(n+1) + diphosphate</text>
        <dbReference type="Rhea" id="RHEA:22508"/>
        <dbReference type="Rhea" id="RHEA-COMP:17339"/>
        <dbReference type="Rhea" id="RHEA-COMP:17340"/>
        <dbReference type="ChEBI" id="CHEBI:33019"/>
        <dbReference type="ChEBI" id="CHEBI:61560"/>
        <dbReference type="ChEBI" id="CHEBI:173112"/>
        <dbReference type="EC" id="2.7.7.7"/>
    </reaction>
</comment>
<dbReference type="GO" id="GO:0003677">
    <property type="term" value="F:DNA binding"/>
    <property type="evidence" value="ECO:0007669"/>
    <property type="project" value="InterPro"/>
</dbReference>
<feature type="region of interest" description="Disordered" evidence="12">
    <location>
        <begin position="1"/>
        <end position="20"/>
    </location>
</feature>
<evidence type="ECO:0000256" key="11">
    <source>
        <dbReference type="RuleBase" id="RU364063"/>
    </source>
</evidence>
<comment type="function">
    <text evidence="11">DNA polymerase III is a complex, multichain enzyme responsible for most of the replicative synthesis in bacteria. This DNA polymerase also exhibits 3' to 5' exonuclease activity.</text>
</comment>
<dbReference type="PANTHER" id="PTHR11669:SF0">
    <property type="entry name" value="PROTEIN STICHEL-LIKE 2"/>
    <property type="match status" value="1"/>
</dbReference>
<sequence>MTDLPDENFPLPDETQSAGLFEDLPQTAAPTVEKSYRVLARKYRPQNFDDLIGQEAMVRTMRNAFAMGRVAHAFMLTGVRGVGKTTTARIIARALNCVGEDGQGGPTADPCGVCPNCKAILADRHPDVLEIDAASHTGVDDVREIIEGSRFRPLQARMKVYIIDEVHMLSRNAFNALLKTLEEPPEQVTFIFATTEIRKVPVTVLSRCQRFDLRRVPQEQLQDHFTKLAELENVSIAPEAINLIARAADGSVRDGLSLLDQAIAQRDGDADAGQIEASTVSEMLGFADRALVFDLFTAMMAGKPDQVLELTDQAYASGADLGVLLTDLLDLVHLLSRIKSVPALRNSAELSELERVQGGELSDKLSVPVLGRTWQMLLKGTREVDMAPNRKAAVEMVLIRLCYVSDLPSPDELIKQIKNGGGTPQMGGGKPSAPSSPSASSTTSLSSSVQGGGDAFLYAVGQNSAVSAGYPQGDVAQAYAVPEVQEEAEPVHEKTTWQTWREVVVFVKEKQERLLHAHLRNLVHLVKFAPPMIEFRVEDKAPNNLAQQLSKLLNTYSTQRWTIVLSQHQGEPSLMEQEAIQAEADLKEVGQDPFILGILKIFPGAKLGNLVNPQLDEYGLFPEDIPSMDDDDGAMRFDEDIPPYDLDE</sequence>
<dbReference type="InterPro" id="IPR045085">
    <property type="entry name" value="HLD_clamp_pol_III_gamma_tau"/>
</dbReference>
<dbReference type="SUPFAM" id="SSF52540">
    <property type="entry name" value="P-loop containing nucleoside triphosphate hydrolases"/>
    <property type="match status" value="1"/>
</dbReference>
<keyword evidence="15" id="KW-1185">Reference proteome</keyword>
<dbReference type="CDD" id="cd00009">
    <property type="entry name" value="AAA"/>
    <property type="match status" value="1"/>
</dbReference>
<dbReference type="EC" id="2.7.7.7" evidence="11"/>
<dbReference type="CDD" id="cd18137">
    <property type="entry name" value="HLD_clamp_pol_III_gamma_tau"/>
    <property type="match status" value="1"/>
</dbReference>
<evidence type="ECO:0000313" key="14">
    <source>
        <dbReference type="EMBL" id="OUI79172.1"/>
    </source>
</evidence>
<dbReference type="InterPro" id="IPR027417">
    <property type="entry name" value="P-loop_NTPase"/>
</dbReference>
<proteinExistence type="inferred from homology"/>
<keyword evidence="7" id="KW-0862">Zinc</keyword>
<dbReference type="Gene3D" id="1.10.8.60">
    <property type="match status" value="1"/>
</dbReference>
<evidence type="ECO:0000256" key="5">
    <source>
        <dbReference type="ARBA" id="ARBA00022723"/>
    </source>
</evidence>
<dbReference type="FunFam" id="1.10.8.60:FF:000013">
    <property type="entry name" value="DNA polymerase III subunit gamma/tau"/>
    <property type="match status" value="1"/>
</dbReference>
<keyword evidence="4 11" id="KW-0235">DNA replication</keyword>
<feature type="compositionally biased region" description="Low complexity" evidence="12">
    <location>
        <begin position="431"/>
        <end position="447"/>
    </location>
</feature>
<comment type="caution">
    <text evidence="14">The sequence shown here is derived from an EMBL/GenBank/DDBJ whole genome shotgun (WGS) entry which is preliminary data.</text>
</comment>
<keyword evidence="2 11" id="KW-0808">Transferase</keyword>
<evidence type="ECO:0000256" key="12">
    <source>
        <dbReference type="SAM" id="MobiDB-lite"/>
    </source>
</evidence>
<evidence type="ECO:0000256" key="3">
    <source>
        <dbReference type="ARBA" id="ARBA00022695"/>
    </source>
</evidence>
<accession>A0A251ZX01</accession>
<evidence type="ECO:0000313" key="15">
    <source>
        <dbReference type="Proteomes" id="UP000194946"/>
    </source>
</evidence>
<dbReference type="FunFam" id="3.40.50.300:FF:000014">
    <property type="entry name" value="DNA polymerase III subunit gamma/tau"/>
    <property type="match status" value="1"/>
</dbReference>
<keyword evidence="8 11" id="KW-0067">ATP-binding</keyword>
<evidence type="ECO:0000256" key="6">
    <source>
        <dbReference type="ARBA" id="ARBA00022741"/>
    </source>
</evidence>
<name>A0A251ZX01_9PROT</name>
<keyword evidence="3 11" id="KW-0548">Nucleotidyltransferase</keyword>
<dbReference type="Pfam" id="PF13177">
    <property type="entry name" value="DNA_pol3_delta2"/>
    <property type="match status" value="1"/>
</dbReference>
<dbReference type="GO" id="GO:0009360">
    <property type="term" value="C:DNA polymerase III complex"/>
    <property type="evidence" value="ECO:0007669"/>
    <property type="project" value="InterPro"/>
</dbReference>
<feature type="region of interest" description="Disordered" evidence="12">
    <location>
        <begin position="414"/>
        <end position="447"/>
    </location>
</feature>
<dbReference type="AlphaFoldDB" id="A0A251ZX01"/>
<dbReference type="GO" id="GO:0005524">
    <property type="term" value="F:ATP binding"/>
    <property type="evidence" value="ECO:0007669"/>
    <property type="project" value="UniProtKB-KW"/>
</dbReference>
<dbReference type="InterPro" id="IPR022754">
    <property type="entry name" value="DNA_pol_III_gamma-3"/>
</dbReference>
<dbReference type="GO" id="GO:0046872">
    <property type="term" value="F:metal ion binding"/>
    <property type="evidence" value="ECO:0007669"/>
    <property type="project" value="UniProtKB-KW"/>
</dbReference>
<dbReference type="PANTHER" id="PTHR11669">
    <property type="entry name" value="REPLICATION FACTOR C / DNA POLYMERASE III GAMMA-TAU SUBUNIT"/>
    <property type="match status" value="1"/>
</dbReference>
<evidence type="ECO:0000256" key="4">
    <source>
        <dbReference type="ARBA" id="ARBA00022705"/>
    </source>
</evidence>
<evidence type="ECO:0000256" key="7">
    <source>
        <dbReference type="ARBA" id="ARBA00022833"/>
    </source>
</evidence>
<dbReference type="Proteomes" id="UP000194946">
    <property type="component" value="Unassembled WGS sequence"/>
</dbReference>
<dbReference type="InterPro" id="IPR012763">
    <property type="entry name" value="DNA_pol_III_sug/sutau_N"/>
</dbReference>
<comment type="similarity">
    <text evidence="1 11">Belongs to the DnaX/STICHEL family.</text>
</comment>
<dbReference type="Pfam" id="PF12169">
    <property type="entry name" value="DNA_pol3_gamma3"/>
    <property type="match status" value="1"/>
</dbReference>
<evidence type="ECO:0000256" key="1">
    <source>
        <dbReference type="ARBA" id="ARBA00006360"/>
    </source>
</evidence>
<keyword evidence="5" id="KW-0479">Metal-binding</keyword>
<keyword evidence="9 11" id="KW-0239">DNA-directed DNA polymerase</keyword>
<feature type="compositionally biased region" description="Gly residues" evidence="12">
    <location>
        <begin position="419"/>
        <end position="430"/>
    </location>
</feature>
<dbReference type="RefSeq" id="WP_086631906.1">
    <property type="nucleotide sequence ID" value="NZ_JOPB01000002.1"/>
</dbReference>
<dbReference type="SMART" id="SM00382">
    <property type="entry name" value="AAA"/>
    <property type="match status" value="1"/>
</dbReference>
<dbReference type="InterPro" id="IPR050238">
    <property type="entry name" value="DNA_Rep/Repair_Clamp_Loader"/>
</dbReference>
<dbReference type="Pfam" id="PF22608">
    <property type="entry name" value="DNAX_ATPase_lid"/>
    <property type="match status" value="1"/>
</dbReference>
<organism evidence="14 15">
    <name type="scientific">Commensalibacter intestini</name>
    <dbReference type="NCBI Taxonomy" id="479936"/>
    <lineage>
        <taxon>Bacteria</taxon>
        <taxon>Pseudomonadati</taxon>
        <taxon>Pseudomonadota</taxon>
        <taxon>Alphaproteobacteria</taxon>
        <taxon>Acetobacterales</taxon>
        <taxon>Acetobacteraceae</taxon>
    </lineage>
</organism>
<feature type="domain" description="AAA+ ATPase" evidence="13">
    <location>
        <begin position="70"/>
        <end position="217"/>
    </location>
</feature>
<comment type="subunit">
    <text evidence="11">DNA polymerase III contains a core (composed of alpha, epsilon and theta chains) that associates with a tau subunit. This core dimerizes to form the POLIII' complex. PolIII' associates with the gamma complex (composed of gamma, delta, delta', psi and chi chains) and with the beta chain to form the complete DNA polymerase III complex.</text>
</comment>
<dbReference type="InterPro" id="IPR003593">
    <property type="entry name" value="AAA+_ATPase"/>
</dbReference>
<dbReference type="Pfam" id="PF12362">
    <property type="entry name" value="DUF3646"/>
    <property type="match status" value="1"/>
</dbReference>
<dbReference type="EMBL" id="JOPB01000002">
    <property type="protein sequence ID" value="OUI79172.1"/>
    <property type="molecule type" value="Genomic_DNA"/>
</dbReference>
<evidence type="ECO:0000256" key="10">
    <source>
        <dbReference type="ARBA" id="ARBA00049244"/>
    </source>
</evidence>
<dbReference type="InterPro" id="IPR008921">
    <property type="entry name" value="DNA_pol3_clamp-load_cplx_C"/>
</dbReference>
<evidence type="ECO:0000259" key="13">
    <source>
        <dbReference type="SMART" id="SM00382"/>
    </source>
</evidence>
<dbReference type="GO" id="GO:0003887">
    <property type="term" value="F:DNA-directed DNA polymerase activity"/>
    <property type="evidence" value="ECO:0007669"/>
    <property type="project" value="UniProtKB-KW"/>
</dbReference>
<dbReference type="NCBIfam" id="TIGR02397">
    <property type="entry name" value="dnaX_nterm"/>
    <property type="match status" value="1"/>
</dbReference>
<reference evidence="15" key="1">
    <citation type="submission" date="2014-06" db="EMBL/GenBank/DDBJ databases">
        <authorList>
            <person name="Winans N.J."/>
            <person name="Newell P.D."/>
            <person name="Douglas A.E."/>
        </authorList>
    </citation>
    <scope>NUCLEOTIDE SEQUENCE [LARGE SCALE GENOMIC DNA]</scope>
    <source>
        <strain evidence="15">DmL_052</strain>
    </source>
</reference>
<gene>
    <name evidence="11" type="primary">dnaX</name>
    <name evidence="14" type="ORF">HK18_04585</name>
</gene>
<dbReference type="Gene3D" id="1.20.272.10">
    <property type="match status" value="1"/>
</dbReference>
<evidence type="ECO:0000256" key="2">
    <source>
        <dbReference type="ARBA" id="ARBA00022679"/>
    </source>
</evidence>
<protein>
    <recommendedName>
        <fullName evidence="11">DNA polymerase III subunit gamma/tau</fullName>
        <ecNumber evidence="11">2.7.7.7</ecNumber>
    </recommendedName>
</protein>
<dbReference type="Gene3D" id="3.40.50.300">
    <property type="entry name" value="P-loop containing nucleotide triphosphate hydrolases"/>
    <property type="match status" value="1"/>
</dbReference>
<keyword evidence="6 11" id="KW-0547">Nucleotide-binding</keyword>
<dbReference type="FunFam" id="1.20.272.10:FF:000003">
    <property type="entry name" value="DNA polymerase III subunit gamma/tau"/>
    <property type="match status" value="1"/>
</dbReference>
<dbReference type="NCBIfam" id="NF006585">
    <property type="entry name" value="PRK09111.1"/>
    <property type="match status" value="1"/>
</dbReference>